<gene>
    <name evidence="1" type="ORF">SAMN05444365_104481</name>
</gene>
<sequence length="66" mass="7181">MTAKKVEVRGKIEVVVDGRVTDDFTADVDDGGTILTLRTNGDRVVGAYALAEPYHGPQTYQQPETD</sequence>
<evidence type="ECO:0000313" key="2">
    <source>
        <dbReference type="Proteomes" id="UP000242415"/>
    </source>
</evidence>
<dbReference type="Proteomes" id="UP000242415">
    <property type="component" value="Unassembled WGS sequence"/>
</dbReference>
<dbReference type="AlphaFoldDB" id="A0A1H3PFB6"/>
<accession>A0A1H3PFB6</accession>
<reference evidence="2" key="1">
    <citation type="submission" date="2016-10" db="EMBL/GenBank/DDBJ databases">
        <authorList>
            <person name="Varghese N."/>
            <person name="Submissions S."/>
        </authorList>
    </citation>
    <scope>NUCLEOTIDE SEQUENCE [LARGE SCALE GENOMIC DNA]</scope>
    <source>
        <strain evidence="2">DSM 45245</strain>
    </source>
</reference>
<name>A0A1H3PFB6_9ACTN</name>
<evidence type="ECO:0000313" key="1">
    <source>
        <dbReference type="EMBL" id="SDY99495.1"/>
    </source>
</evidence>
<organism evidence="1 2">
    <name type="scientific">Micromonospora pattaloongensis</name>
    <dbReference type="NCBI Taxonomy" id="405436"/>
    <lineage>
        <taxon>Bacteria</taxon>
        <taxon>Bacillati</taxon>
        <taxon>Actinomycetota</taxon>
        <taxon>Actinomycetes</taxon>
        <taxon>Micromonosporales</taxon>
        <taxon>Micromonosporaceae</taxon>
        <taxon>Micromonospora</taxon>
    </lineage>
</organism>
<proteinExistence type="predicted"/>
<dbReference type="RefSeq" id="WP_091556657.1">
    <property type="nucleotide sequence ID" value="NZ_FNPH01000004.1"/>
</dbReference>
<keyword evidence="2" id="KW-1185">Reference proteome</keyword>
<dbReference type="EMBL" id="FNPH01000004">
    <property type="protein sequence ID" value="SDY99495.1"/>
    <property type="molecule type" value="Genomic_DNA"/>
</dbReference>
<protein>
    <submittedName>
        <fullName evidence="1">Uncharacterized protein</fullName>
    </submittedName>
</protein>
<dbReference type="STRING" id="405436.SAMN05444365_104481"/>